<dbReference type="AlphaFoldDB" id="A0A4Y2EDS8"/>
<proteinExistence type="predicted"/>
<protein>
    <recommendedName>
        <fullName evidence="2">HTH CENPB-type domain-containing protein</fullName>
    </recommendedName>
</protein>
<evidence type="ECO:0000313" key="4">
    <source>
        <dbReference type="Proteomes" id="UP000499080"/>
    </source>
</evidence>
<comment type="caution">
    <text evidence="3">The sequence shown here is derived from an EMBL/GenBank/DDBJ whole genome shotgun (WGS) entry which is preliminary data.</text>
</comment>
<keyword evidence="1" id="KW-0238">DNA-binding</keyword>
<accession>A0A4Y2EDS8</accession>
<gene>
    <name evidence="3" type="ORF">AVEN_139376_1</name>
</gene>
<dbReference type="Proteomes" id="UP000499080">
    <property type="component" value="Unassembled WGS sequence"/>
</dbReference>
<sequence length="142" mass="15840">MDWLESFRKRHGISFKAICGEAGDLSDETVNTWIKNIEKLIEGYEPQNIANADENKIHEMFAFITSNTVGRPRRVIIHQGNAHQVDVGVASIMLALCADTEILITEENLRVLSDRKISEPKLFGLSFPLKCIVAPGHLTAIP</sequence>
<dbReference type="InterPro" id="IPR006600">
    <property type="entry name" value="HTH_CenpB_DNA-bd_dom"/>
</dbReference>
<evidence type="ECO:0000256" key="1">
    <source>
        <dbReference type="ARBA" id="ARBA00023125"/>
    </source>
</evidence>
<reference evidence="3 4" key="1">
    <citation type="journal article" date="2019" name="Sci. Rep.">
        <title>Orb-weaving spider Araneus ventricosus genome elucidates the spidroin gene catalogue.</title>
        <authorList>
            <person name="Kono N."/>
            <person name="Nakamura H."/>
            <person name="Ohtoshi R."/>
            <person name="Moran D.A.P."/>
            <person name="Shinohara A."/>
            <person name="Yoshida Y."/>
            <person name="Fujiwara M."/>
            <person name="Mori M."/>
            <person name="Tomita M."/>
            <person name="Arakawa K."/>
        </authorList>
    </citation>
    <scope>NUCLEOTIDE SEQUENCE [LARGE SCALE GENOMIC DNA]</scope>
</reference>
<evidence type="ECO:0000259" key="2">
    <source>
        <dbReference type="PROSITE" id="PS51253"/>
    </source>
</evidence>
<name>A0A4Y2EDS8_ARAVE</name>
<dbReference type="GO" id="GO:0003677">
    <property type="term" value="F:DNA binding"/>
    <property type="evidence" value="ECO:0007669"/>
    <property type="project" value="UniProtKB-KW"/>
</dbReference>
<dbReference type="PROSITE" id="PS51253">
    <property type="entry name" value="HTH_CENPB"/>
    <property type="match status" value="1"/>
</dbReference>
<dbReference type="EMBL" id="BGPR01000559">
    <property type="protein sequence ID" value="GBM26426.1"/>
    <property type="molecule type" value="Genomic_DNA"/>
</dbReference>
<feature type="domain" description="HTH CENPB-type" evidence="2">
    <location>
        <begin position="1"/>
        <end position="17"/>
    </location>
</feature>
<organism evidence="3 4">
    <name type="scientific">Araneus ventricosus</name>
    <name type="common">Orbweaver spider</name>
    <name type="synonym">Epeira ventricosa</name>
    <dbReference type="NCBI Taxonomy" id="182803"/>
    <lineage>
        <taxon>Eukaryota</taxon>
        <taxon>Metazoa</taxon>
        <taxon>Ecdysozoa</taxon>
        <taxon>Arthropoda</taxon>
        <taxon>Chelicerata</taxon>
        <taxon>Arachnida</taxon>
        <taxon>Araneae</taxon>
        <taxon>Araneomorphae</taxon>
        <taxon>Entelegynae</taxon>
        <taxon>Araneoidea</taxon>
        <taxon>Araneidae</taxon>
        <taxon>Araneus</taxon>
    </lineage>
</organism>
<keyword evidence="4" id="KW-1185">Reference proteome</keyword>
<evidence type="ECO:0000313" key="3">
    <source>
        <dbReference type="EMBL" id="GBM26426.1"/>
    </source>
</evidence>